<dbReference type="Gene3D" id="1.10.510.10">
    <property type="entry name" value="Transferase(Phosphotransferase) domain 1"/>
    <property type="match status" value="1"/>
</dbReference>
<accession>A0A485L5W5</accession>
<feature type="transmembrane region" description="Helical" evidence="2">
    <location>
        <begin position="174"/>
        <end position="191"/>
    </location>
</feature>
<evidence type="ECO:0000259" key="4">
    <source>
        <dbReference type="PROSITE" id="PS50186"/>
    </source>
</evidence>
<dbReference type="InterPro" id="IPR000591">
    <property type="entry name" value="DEP_dom"/>
</dbReference>
<feature type="transmembrane region" description="Helical" evidence="2">
    <location>
        <begin position="203"/>
        <end position="222"/>
    </location>
</feature>
<evidence type="ECO:0000313" key="7">
    <source>
        <dbReference type="Proteomes" id="UP000332933"/>
    </source>
</evidence>
<dbReference type="Gene3D" id="1.10.10.10">
    <property type="entry name" value="Winged helix-like DNA-binding domain superfamily/Winged helix DNA-binding domain"/>
    <property type="match status" value="1"/>
</dbReference>
<dbReference type="PROSITE" id="PS50011">
    <property type="entry name" value="PROTEIN_KINASE_DOM"/>
    <property type="match status" value="1"/>
</dbReference>
<dbReference type="PANTHER" id="PTHR44329">
    <property type="entry name" value="SERINE/THREONINE-PROTEIN KINASE TNNI3K-RELATED"/>
    <property type="match status" value="1"/>
</dbReference>
<gene>
    <name evidence="6" type="primary">Aste57867_16479</name>
    <name evidence="5" type="ORF">As57867_016422</name>
    <name evidence="6" type="ORF">ASTE57867_16479</name>
</gene>
<feature type="transmembrane region" description="Helical" evidence="2">
    <location>
        <begin position="139"/>
        <end position="162"/>
    </location>
</feature>
<dbReference type="InterPro" id="IPR000719">
    <property type="entry name" value="Prot_kinase_dom"/>
</dbReference>
<dbReference type="AlphaFoldDB" id="A0A485L5W5"/>
<organism evidence="6 7">
    <name type="scientific">Aphanomyces stellatus</name>
    <dbReference type="NCBI Taxonomy" id="120398"/>
    <lineage>
        <taxon>Eukaryota</taxon>
        <taxon>Sar</taxon>
        <taxon>Stramenopiles</taxon>
        <taxon>Oomycota</taxon>
        <taxon>Saprolegniomycetes</taxon>
        <taxon>Saprolegniales</taxon>
        <taxon>Verrucalvaceae</taxon>
        <taxon>Aphanomyces</taxon>
    </lineage>
</organism>
<dbReference type="EMBL" id="VJMH01005882">
    <property type="protein sequence ID" value="KAF0692450.1"/>
    <property type="molecule type" value="Genomic_DNA"/>
</dbReference>
<dbReference type="PROSITE" id="PS00108">
    <property type="entry name" value="PROTEIN_KINASE_ST"/>
    <property type="match status" value="1"/>
</dbReference>
<evidence type="ECO:0000313" key="6">
    <source>
        <dbReference type="EMBL" id="VFT93253.1"/>
    </source>
</evidence>
<keyword evidence="2" id="KW-1133">Transmembrane helix</keyword>
<reference evidence="5" key="2">
    <citation type="submission" date="2019-06" db="EMBL/GenBank/DDBJ databases">
        <title>Genomics analysis of Aphanomyces spp. identifies a new class of oomycete effector associated with host adaptation.</title>
        <authorList>
            <person name="Gaulin E."/>
        </authorList>
    </citation>
    <scope>NUCLEOTIDE SEQUENCE</scope>
    <source>
        <strain evidence="5">CBS 578.67</strain>
    </source>
</reference>
<feature type="domain" description="Protein kinase" evidence="3">
    <location>
        <begin position="337"/>
        <end position="611"/>
    </location>
</feature>
<name>A0A485L5W5_9STRA</name>
<reference evidence="6 7" key="1">
    <citation type="submission" date="2019-03" db="EMBL/GenBank/DDBJ databases">
        <authorList>
            <person name="Gaulin E."/>
            <person name="Dumas B."/>
        </authorList>
    </citation>
    <scope>NUCLEOTIDE SEQUENCE [LARGE SCALE GENOMIC DNA]</scope>
    <source>
        <strain evidence="6">CBS 568.67</strain>
    </source>
</reference>
<dbReference type="InterPro" id="IPR008271">
    <property type="entry name" value="Ser/Thr_kinase_AS"/>
</dbReference>
<proteinExistence type="predicted"/>
<dbReference type="PROSITE" id="PS50186">
    <property type="entry name" value="DEP"/>
    <property type="match status" value="1"/>
</dbReference>
<feature type="transmembrane region" description="Helical" evidence="2">
    <location>
        <begin position="234"/>
        <end position="256"/>
    </location>
</feature>
<feature type="region of interest" description="Disordered" evidence="1">
    <location>
        <begin position="1"/>
        <end position="28"/>
    </location>
</feature>
<dbReference type="EMBL" id="CAADRA010005903">
    <property type="protein sequence ID" value="VFT93253.1"/>
    <property type="molecule type" value="Genomic_DNA"/>
</dbReference>
<dbReference type="OrthoDB" id="10261027at2759"/>
<dbReference type="Pfam" id="PF07714">
    <property type="entry name" value="PK_Tyr_Ser-Thr"/>
    <property type="match status" value="1"/>
</dbReference>
<sequence length="816" mass="90759">MGRWPTSGASGQQPPAWPSTSAAVSGGATSRPWGNWGGGTGSTGGWQTGGGSNAFVGNFIYLQYVYLATYAIMTTMSLTIIVYLRRKRSTAFQGDLDAAHKIILPTFEALFWVVSAMSGAFTLYFIVQQAAGLKPATNFRWYAELLPQGRQFVAFVIVFLLLHNSLSRRSLVHASCYSLLVSAAPVVLVQLCETTTLSEAAKFAVHNTFRAFYVAFYVWLYVKPISRATVRAQREYYLFSLLFYVGIYVSKSFFYVHNFSAAIVALFITAAHDTVTPIFIWRLLRADTDYWRGLSDRAIELHHKFHESHAMEEIVSAQGLHVLLEVHRKDIIDFAHLDLTRPLVVGASANVYLGRLHGATEVAVKVYSPSEISEATIVDFSDEAALCATLKHPNVVYFYGMCICPPRICLVYELCRGNLQDAMIKHASRNYTEPFWPKLCHMLDATRAVAYLHSFSPPFVHRDIKPSNFLLDAANVVKLTDFGESRSMAAELIEIDVGERKMTVRGSVEYMAPEVIDGKQGQAVYTETADIYSLGVTLWDILHPGREKYPQTKRNHLNTFKMVLDGQRPPIDAEVPQMLHDLLENMWNADPHFRPSAKTVVAVLEDLHEDMCGQVAFRLASSMTYMVVNKDMKIIQAPPSGLQSRSFSGDEIVQSLLAHHYAFEVEEAIRLGNALMDAGCLHHNKHNLPFTNTSTSLYTIDLDELEARQNNPDQVNRPKALEANEVLDDVTVYSSGTSFLASTMVGSASNGLCDCRKLGQGHVKPKVARKKLFHQRCKGEQHMLTVNLLNQSGNGDFGEFTTSGLSTPSTLALSTI</sequence>
<dbReference type="SUPFAM" id="SSF56112">
    <property type="entry name" value="Protein kinase-like (PK-like)"/>
    <property type="match status" value="1"/>
</dbReference>
<evidence type="ECO:0000256" key="1">
    <source>
        <dbReference type="SAM" id="MobiDB-lite"/>
    </source>
</evidence>
<feature type="transmembrane region" description="Helical" evidence="2">
    <location>
        <begin position="109"/>
        <end position="127"/>
    </location>
</feature>
<keyword evidence="7" id="KW-1185">Reference proteome</keyword>
<dbReference type="InterPro" id="IPR036388">
    <property type="entry name" value="WH-like_DNA-bd_sf"/>
</dbReference>
<dbReference type="SUPFAM" id="SSF46785">
    <property type="entry name" value="Winged helix' DNA-binding domain"/>
    <property type="match status" value="1"/>
</dbReference>
<dbReference type="SMART" id="SM00220">
    <property type="entry name" value="S_TKc"/>
    <property type="match status" value="1"/>
</dbReference>
<keyword evidence="2" id="KW-0812">Transmembrane</keyword>
<feature type="transmembrane region" description="Helical" evidence="2">
    <location>
        <begin position="64"/>
        <end position="84"/>
    </location>
</feature>
<dbReference type="InterPro" id="IPR036390">
    <property type="entry name" value="WH_DNA-bd_sf"/>
</dbReference>
<evidence type="ECO:0000313" key="5">
    <source>
        <dbReference type="EMBL" id="KAF0692450.1"/>
    </source>
</evidence>
<dbReference type="GO" id="GO:0004674">
    <property type="term" value="F:protein serine/threonine kinase activity"/>
    <property type="evidence" value="ECO:0007669"/>
    <property type="project" value="TreeGrafter"/>
</dbReference>
<dbReference type="InterPro" id="IPR001245">
    <property type="entry name" value="Ser-Thr/Tyr_kinase_cat_dom"/>
</dbReference>
<protein>
    <submittedName>
        <fullName evidence="6">Aste57867_16479 protein</fullName>
    </submittedName>
</protein>
<evidence type="ECO:0000259" key="3">
    <source>
        <dbReference type="PROSITE" id="PS50011"/>
    </source>
</evidence>
<dbReference type="GO" id="GO:0005524">
    <property type="term" value="F:ATP binding"/>
    <property type="evidence" value="ECO:0007669"/>
    <property type="project" value="InterPro"/>
</dbReference>
<dbReference type="CDD" id="cd04371">
    <property type="entry name" value="DEP"/>
    <property type="match status" value="1"/>
</dbReference>
<dbReference type="Proteomes" id="UP000332933">
    <property type="component" value="Unassembled WGS sequence"/>
</dbReference>
<dbReference type="Gene3D" id="3.30.200.20">
    <property type="entry name" value="Phosphorylase Kinase, domain 1"/>
    <property type="match status" value="1"/>
</dbReference>
<dbReference type="GO" id="GO:0035556">
    <property type="term" value="P:intracellular signal transduction"/>
    <property type="evidence" value="ECO:0007669"/>
    <property type="project" value="InterPro"/>
</dbReference>
<feature type="compositionally biased region" description="Low complexity" evidence="1">
    <location>
        <begin position="19"/>
        <end position="28"/>
    </location>
</feature>
<feature type="domain" description="DEP" evidence="4">
    <location>
        <begin position="645"/>
        <end position="702"/>
    </location>
</feature>
<dbReference type="PANTHER" id="PTHR44329:SF289">
    <property type="entry name" value="SERINE_THREONINE-PROTEIN KINASE VIK"/>
    <property type="match status" value="1"/>
</dbReference>
<dbReference type="InterPro" id="IPR011009">
    <property type="entry name" value="Kinase-like_dom_sf"/>
</dbReference>
<dbReference type="InterPro" id="IPR051681">
    <property type="entry name" value="Ser/Thr_Kinases-Pseudokinases"/>
</dbReference>
<keyword evidence="2" id="KW-0472">Membrane</keyword>
<evidence type="ECO:0000256" key="2">
    <source>
        <dbReference type="SAM" id="Phobius"/>
    </source>
</evidence>